<feature type="coiled-coil region" evidence="8">
    <location>
        <begin position="44"/>
        <end position="75"/>
    </location>
</feature>
<dbReference type="InterPro" id="IPR020069">
    <property type="entry name" value="Ribosomal_bL9_C"/>
</dbReference>
<keyword evidence="8" id="KW-0175">Coiled coil</keyword>
<dbReference type="GO" id="GO:0019843">
    <property type="term" value="F:rRNA binding"/>
    <property type="evidence" value="ECO:0007669"/>
    <property type="project" value="UniProtKB-UniRule"/>
</dbReference>
<keyword evidence="3 7" id="KW-0694">RNA-binding</keyword>
<dbReference type="HAMAP" id="MF_00503">
    <property type="entry name" value="Ribosomal_bL9"/>
    <property type="match status" value="1"/>
</dbReference>
<evidence type="ECO:0000259" key="9">
    <source>
        <dbReference type="PROSITE" id="PS00651"/>
    </source>
</evidence>
<dbReference type="InterPro" id="IPR020070">
    <property type="entry name" value="Ribosomal_bL9_N"/>
</dbReference>
<dbReference type="SUPFAM" id="SSF55653">
    <property type="entry name" value="Ribosomal protein L9 C-domain"/>
    <property type="match status" value="1"/>
</dbReference>
<evidence type="ECO:0000256" key="1">
    <source>
        <dbReference type="ARBA" id="ARBA00010605"/>
    </source>
</evidence>
<sequence length="148" mass="15644">MNVILQKDVVKVGKEGEVVAVSDGYARNYLFPRGLAVSASGGALKNLEARHAAEERKSEAQLAQAQQDQAALEGKTVKIVTKAGAGDRLYGSITSGDIAAALKSDLGVTVDKRRVLLLDPIRAVGTFHVDVKLHKDITVPVTVAVEKA</sequence>
<dbReference type="Gene3D" id="3.40.5.10">
    <property type="entry name" value="Ribosomal protein L9, N-terminal domain"/>
    <property type="match status" value="1"/>
</dbReference>
<proteinExistence type="inferred from homology"/>
<evidence type="ECO:0000256" key="4">
    <source>
        <dbReference type="ARBA" id="ARBA00022980"/>
    </source>
</evidence>
<accession>A0A7W9W6X0</accession>
<evidence type="ECO:0000256" key="3">
    <source>
        <dbReference type="ARBA" id="ARBA00022884"/>
    </source>
</evidence>
<protein>
    <recommendedName>
        <fullName evidence="6 7">Large ribosomal subunit protein bL9</fullName>
    </recommendedName>
</protein>
<dbReference type="GO" id="GO:1990904">
    <property type="term" value="C:ribonucleoprotein complex"/>
    <property type="evidence" value="ECO:0007669"/>
    <property type="project" value="UniProtKB-KW"/>
</dbReference>
<dbReference type="InterPro" id="IPR036935">
    <property type="entry name" value="Ribosomal_bL9_N_sf"/>
</dbReference>
<comment type="similarity">
    <text evidence="1 7">Belongs to the bacterial ribosomal protein bL9 family.</text>
</comment>
<dbReference type="EMBL" id="JACHGW010000002">
    <property type="protein sequence ID" value="MBB6051033.1"/>
    <property type="molecule type" value="Genomic_DNA"/>
</dbReference>
<evidence type="ECO:0000256" key="6">
    <source>
        <dbReference type="ARBA" id="ARBA00035292"/>
    </source>
</evidence>
<dbReference type="Gene3D" id="3.10.430.100">
    <property type="entry name" value="Ribosomal protein L9, C-terminal domain"/>
    <property type="match status" value="1"/>
</dbReference>
<dbReference type="PROSITE" id="PS00651">
    <property type="entry name" value="RIBOSOMAL_L9"/>
    <property type="match status" value="1"/>
</dbReference>
<dbReference type="Pfam" id="PF01281">
    <property type="entry name" value="Ribosomal_L9_N"/>
    <property type="match status" value="1"/>
</dbReference>
<gene>
    <name evidence="7" type="primary">rplI</name>
    <name evidence="10" type="ORF">HNQ39_002824</name>
</gene>
<name>A0A7W9W6X0_ARMRO</name>
<evidence type="ECO:0000256" key="8">
    <source>
        <dbReference type="SAM" id="Coils"/>
    </source>
</evidence>
<dbReference type="GO" id="GO:0006412">
    <property type="term" value="P:translation"/>
    <property type="evidence" value="ECO:0007669"/>
    <property type="project" value="UniProtKB-UniRule"/>
</dbReference>
<keyword evidence="11" id="KW-1185">Reference proteome</keyword>
<keyword evidence="4 7" id="KW-0689">Ribosomal protein</keyword>
<dbReference type="InterPro" id="IPR020594">
    <property type="entry name" value="Ribosomal_bL9_bac/chp"/>
</dbReference>
<dbReference type="GO" id="GO:0005840">
    <property type="term" value="C:ribosome"/>
    <property type="evidence" value="ECO:0007669"/>
    <property type="project" value="UniProtKB-KW"/>
</dbReference>
<dbReference type="Pfam" id="PF03948">
    <property type="entry name" value="Ribosomal_L9_C"/>
    <property type="match status" value="1"/>
</dbReference>
<dbReference type="NCBIfam" id="TIGR00158">
    <property type="entry name" value="L9"/>
    <property type="match status" value="1"/>
</dbReference>
<reference evidence="10 11" key="1">
    <citation type="submission" date="2020-08" db="EMBL/GenBank/DDBJ databases">
        <title>Genomic Encyclopedia of Type Strains, Phase IV (KMG-IV): sequencing the most valuable type-strain genomes for metagenomic binning, comparative biology and taxonomic classification.</title>
        <authorList>
            <person name="Goeker M."/>
        </authorList>
    </citation>
    <scope>NUCLEOTIDE SEQUENCE [LARGE SCALE GENOMIC DNA]</scope>
    <source>
        <strain evidence="10 11">DSM 23562</strain>
    </source>
</reference>
<feature type="domain" description="Ribosomal protein L9" evidence="9">
    <location>
        <begin position="13"/>
        <end position="40"/>
    </location>
</feature>
<dbReference type="SUPFAM" id="SSF55658">
    <property type="entry name" value="L9 N-domain-like"/>
    <property type="match status" value="1"/>
</dbReference>
<dbReference type="InterPro" id="IPR000244">
    <property type="entry name" value="Ribosomal_bL9"/>
</dbReference>
<dbReference type="RefSeq" id="WP_184197083.1">
    <property type="nucleotide sequence ID" value="NZ_JACHGW010000002.1"/>
</dbReference>
<dbReference type="InterPro" id="IPR036791">
    <property type="entry name" value="Ribosomal_bL9_C_sf"/>
</dbReference>
<keyword evidence="2 7" id="KW-0699">rRNA-binding</keyword>
<dbReference type="InterPro" id="IPR009027">
    <property type="entry name" value="Ribosomal_bL9/RNase_H1_N"/>
</dbReference>
<organism evidence="10 11">
    <name type="scientific">Armatimonas rosea</name>
    <dbReference type="NCBI Taxonomy" id="685828"/>
    <lineage>
        <taxon>Bacteria</taxon>
        <taxon>Bacillati</taxon>
        <taxon>Armatimonadota</taxon>
        <taxon>Armatimonadia</taxon>
        <taxon>Armatimonadales</taxon>
        <taxon>Armatimonadaceae</taxon>
        <taxon>Armatimonas</taxon>
    </lineage>
</organism>
<evidence type="ECO:0000256" key="7">
    <source>
        <dbReference type="HAMAP-Rule" id="MF_00503"/>
    </source>
</evidence>
<evidence type="ECO:0000313" key="11">
    <source>
        <dbReference type="Proteomes" id="UP000520814"/>
    </source>
</evidence>
<evidence type="ECO:0000313" key="10">
    <source>
        <dbReference type="EMBL" id="MBB6051033.1"/>
    </source>
</evidence>
<comment type="caution">
    <text evidence="10">The sequence shown here is derived from an EMBL/GenBank/DDBJ whole genome shotgun (WGS) entry which is preliminary data.</text>
</comment>
<evidence type="ECO:0000256" key="2">
    <source>
        <dbReference type="ARBA" id="ARBA00022730"/>
    </source>
</evidence>
<dbReference type="GO" id="GO:0003735">
    <property type="term" value="F:structural constituent of ribosome"/>
    <property type="evidence" value="ECO:0007669"/>
    <property type="project" value="InterPro"/>
</dbReference>
<evidence type="ECO:0000256" key="5">
    <source>
        <dbReference type="ARBA" id="ARBA00023274"/>
    </source>
</evidence>
<comment type="function">
    <text evidence="7">Binds to the 23S rRNA.</text>
</comment>
<keyword evidence="5 7" id="KW-0687">Ribonucleoprotein</keyword>
<dbReference type="Proteomes" id="UP000520814">
    <property type="component" value="Unassembled WGS sequence"/>
</dbReference>
<dbReference type="PANTHER" id="PTHR21368">
    <property type="entry name" value="50S RIBOSOMAL PROTEIN L9"/>
    <property type="match status" value="1"/>
</dbReference>
<dbReference type="AlphaFoldDB" id="A0A7W9W6X0"/>